<dbReference type="CDD" id="cd19095">
    <property type="entry name" value="AKR_PA4992-like"/>
    <property type="match status" value="1"/>
</dbReference>
<protein>
    <submittedName>
        <fullName evidence="2">Aldo/keto reductase</fullName>
    </submittedName>
</protein>
<dbReference type="SUPFAM" id="SSF51430">
    <property type="entry name" value="NAD(P)-linked oxidoreductase"/>
    <property type="match status" value="1"/>
</dbReference>
<dbReference type="InterPro" id="IPR036812">
    <property type="entry name" value="NAD(P)_OxRdtase_dom_sf"/>
</dbReference>
<comment type="caution">
    <text evidence="2">The sequence shown here is derived from an EMBL/GenBank/DDBJ whole genome shotgun (WGS) entry which is preliminary data.</text>
</comment>
<dbReference type="AlphaFoldDB" id="A0A9X5E3S0"/>
<dbReference type="Pfam" id="PF00248">
    <property type="entry name" value="Aldo_ket_red"/>
    <property type="match status" value="1"/>
</dbReference>
<evidence type="ECO:0000313" key="3">
    <source>
        <dbReference type="Proteomes" id="UP000031532"/>
    </source>
</evidence>
<dbReference type="OrthoDB" id="570334at2"/>
<gene>
    <name evidence="2" type="ORF">QH73_0008695</name>
</gene>
<dbReference type="PANTHER" id="PTHR43312:SF1">
    <property type="entry name" value="NADP-DEPENDENT OXIDOREDUCTASE DOMAIN-CONTAINING PROTEIN"/>
    <property type="match status" value="1"/>
</dbReference>
<organism evidence="2 3">
    <name type="scientific">Scytonema millei VB511283</name>
    <dbReference type="NCBI Taxonomy" id="1245923"/>
    <lineage>
        <taxon>Bacteria</taxon>
        <taxon>Bacillati</taxon>
        <taxon>Cyanobacteriota</taxon>
        <taxon>Cyanophyceae</taxon>
        <taxon>Nostocales</taxon>
        <taxon>Scytonemataceae</taxon>
        <taxon>Scytonema</taxon>
    </lineage>
</organism>
<sequence length="359" mass="40500">MHSADSHPAIPRRTAIKIMGLGAVTTALTPLVFHGGQAKSQTKPNSKQSSQLITKEIPRTQERIPAIGLGTFMAFDVKPERSRDNLQQVMRCFWDAGGRIIDVSPLYGLSEVNIGEFAQKFGMTDDLFIANKIWATGEFLGDRSQAQRQLEQSMQRLSRDRLDVMQVHSLVNVDVIVPLLRAWKQEGRIRYLGITHHEPVYFAAMERWIENGDLDFVQVRYSIAQRAAQERILPAAAERGTAVLANMPFEKARLFELVRGRPLPDFAREIDCENWAQFFLKYAISHPAVTCAIPATTNPNHVAENMGAMRGELPDRAMRDRMVKHMESIPGFDKLTQTPWYPGKQFAGLVRLPNPRPIG</sequence>
<dbReference type="Proteomes" id="UP000031532">
    <property type="component" value="Unassembled WGS sequence"/>
</dbReference>
<proteinExistence type="predicted"/>
<dbReference type="InterPro" id="IPR053135">
    <property type="entry name" value="AKR2_Oxidoreductase"/>
</dbReference>
<dbReference type="Gene3D" id="3.20.20.100">
    <property type="entry name" value="NADP-dependent oxidoreductase domain"/>
    <property type="match status" value="1"/>
</dbReference>
<evidence type="ECO:0000313" key="2">
    <source>
        <dbReference type="EMBL" id="NHC34735.1"/>
    </source>
</evidence>
<dbReference type="EMBL" id="JTJC03000002">
    <property type="protein sequence ID" value="NHC34735.1"/>
    <property type="molecule type" value="Genomic_DNA"/>
</dbReference>
<evidence type="ECO:0000259" key="1">
    <source>
        <dbReference type="Pfam" id="PF00248"/>
    </source>
</evidence>
<dbReference type="InterPro" id="IPR023210">
    <property type="entry name" value="NADP_OxRdtase_dom"/>
</dbReference>
<keyword evidence="3" id="KW-1185">Reference proteome</keyword>
<reference evidence="2 3" key="1">
    <citation type="journal article" date="2015" name="Genome Announc.">
        <title>Draft Genome Sequence of the Terrestrial Cyanobacterium Scytonema millei VB511283, Isolated from Eastern India.</title>
        <authorList>
            <person name="Sen D."/>
            <person name="Chandrababunaidu M.M."/>
            <person name="Singh D."/>
            <person name="Sanghi N."/>
            <person name="Ghorai A."/>
            <person name="Mishra G.P."/>
            <person name="Madduluri M."/>
            <person name="Adhikary S.P."/>
            <person name="Tripathy S."/>
        </authorList>
    </citation>
    <scope>NUCLEOTIDE SEQUENCE [LARGE SCALE GENOMIC DNA]</scope>
    <source>
        <strain evidence="2 3">VB511283</strain>
    </source>
</reference>
<feature type="domain" description="NADP-dependent oxidoreductase" evidence="1">
    <location>
        <begin position="66"/>
        <end position="318"/>
    </location>
</feature>
<name>A0A9X5E3S0_9CYAN</name>
<dbReference type="PANTHER" id="PTHR43312">
    <property type="entry name" value="D-THREO-ALDOSE 1-DEHYDROGENASE"/>
    <property type="match status" value="1"/>
</dbReference>
<accession>A0A9X5E3S0</accession>